<dbReference type="PANTHER" id="PTHR24379">
    <property type="entry name" value="KRAB AND ZINC FINGER DOMAIN-CONTAINING"/>
    <property type="match status" value="1"/>
</dbReference>
<dbReference type="Proteomes" id="UP000198287">
    <property type="component" value="Unassembled WGS sequence"/>
</dbReference>
<evidence type="ECO:0000256" key="2">
    <source>
        <dbReference type="ARBA" id="ARBA00022737"/>
    </source>
</evidence>
<feature type="domain" description="C2H2-type" evidence="7">
    <location>
        <begin position="877"/>
        <end position="905"/>
    </location>
</feature>
<feature type="domain" description="C2H2-type" evidence="7">
    <location>
        <begin position="573"/>
        <end position="596"/>
    </location>
</feature>
<evidence type="ECO:0000256" key="5">
    <source>
        <dbReference type="PROSITE-ProRule" id="PRU00042"/>
    </source>
</evidence>
<feature type="compositionally biased region" description="Acidic residues" evidence="6">
    <location>
        <begin position="737"/>
        <end position="747"/>
    </location>
</feature>
<feature type="compositionally biased region" description="Basic residues" evidence="6">
    <location>
        <begin position="717"/>
        <end position="733"/>
    </location>
</feature>
<keyword evidence="9" id="KW-1185">Reference proteome</keyword>
<feature type="domain" description="C2H2-type" evidence="7">
    <location>
        <begin position="475"/>
        <end position="497"/>
    </location>
</feature>
<keyword evidence="1" id="KW-0479">Metal-binding</keyword>
<keyword evidence="4" id="KW-0862">Zinc</keyword>
<dbReference type="Pfam" id="PF13894">
    <property type="entry name" value="zf-C2H2_4"/>
    <property type="match status" value="1"/>
</dbReference>
<dbReference type="EMBL" id="LNIX01000003">
    <property type="protein sequence ID" value="OXA57081.1"/>
    <property type="molecule type" value="Genomic_DNA"/>
</dbReference>
<evidence type="ECO:0000256" key="6">
    <source>
        <dbReference type="SAM" id="MobiDB-lite"/>
    </source>
</evidence>
<proteinExistence type="predicted"/>
<feature type="domain" description="C2H2-type" evidence="7">
    <location>
        <begin position="542"/>
        <end position="566"/>
    </location>
</feature>
<dbReference type="PROSITE" id="PS50157">
    <property type="entry name" value="ZINC_FINGER_C2H2_2"/>
    <property type="match status" value="8"/>
</dbReference>
<feature type="domain" description="C2H2-type" evidence="7">
    <location>
        <begin position="850"/>
        <end position="877"/>
    </location>
</feature>
<comment type="caution">
    <text evidence="8">The sequence shown here is derived from an EMBL/GenBank/DDBJ whole genome shotgun (WGS) entry which is preliminary data.</text>
</comment>
<accession>A0A226EK05</accession>
<evidence type="ECO:0000256" key="4">
    <source>
        <dbReference type="ARBA" id="ARBA00022833"/>
    </source>
</evidence>
<evidence type="ECO:0000259" key="7">
    <source>
        <dbReference type="PROSITE" id="PS50157"/>
    </source>
</evidence>
<feature type="region of interest" description="Disordered" evidence="6">
    <location>
        <begin position="278"/>
        <end position="328"/>
    </location>
</feature>
<feature type="compositionally biased region" description="Polar residues" evidence="6">
    <location>
        <begin position="297"/>
        <end position="322"/>
    </location>
</feature>
<dbReference type="PANTHER" id="PTHR24379:SF121">
    <property type="entry name" value="C2H2-TYPE DOMAIN-CONTAINING PROTEIN"/>
    <property type="match status" value="1"/>
</dbReference>
<name>A0A226EK05_FOLCA</name>
<gene>
    <name evidence="8" type="ORF">Fcan01_08468</name>
</gene>
<dbReference type="Pfam" id="PF00096">
    <property type="entry name" value="zf-C2H2"/>
    <property type="match status" value="1"/>
</dbReference>
<feature type="region of interest" description="Disordered" evidence="6">
    <location>
        <begin position="661"/>
        <end position="783"/>
    </location>
</feature>
<feature type="domain" description="C2H2-type" evidence="7">
    <location>
        <begin position="701"/>
        <end position="729"/>
    </location>
</feature>
<evidence type="ECO:0000313" key="9">
    <source>
        <dbReference type="Proteomes" id="UP000198287"/>
    </source>
</evidence>
<feature type="compositionally biased region" description="Basic and acidic residues" evidence="6">
    <location>
        <begin position="705"/>
        <end position="716"/>
    </location>
</feature>
<feature type="compositionally biased region" description="Polar residues" evidence="6">
    <location>
        <begin position="31"/>
        <end position="44"/>
    </location>
</feature>
<dbReference type="PROSITE" id="PS00028">
    <property type="entry name" value="ZINC_FINGER_C2H2_1"/>
    <property type="match status" value="9"/>
</dbReference>
<dbReference type="InterPro" id="IPR036236">
    <property type="entry name" value="Znf_C2H2_sf"/>
</dbReference>
<sequence>MDGPEEPALKSRSFKLEANNNNNRSDRTNNCGLSKTTTDLATNRGSKEVEVSSIVQTGGDVAEESSPSCAIPTINFTDFVSLLSPKNVENCLCCSTPLLTSPPPTFLARKRRHLLKSFCDILNLPFHDGGEEDDDQPHNAEGQPVETDDDEEEDQEKDDVDFPFCFHCTNKKVLLLKDVHDKLEVLQTQFNQLKETILQDVVRGFVTNIVTDRKIPVHAIRDARICERMYYMFKRHTERRTRKDIAIDSEVQTDISSVSTPLLNPSAVASLLENSSATFTNNKRKRPSPKKPEYISKSWNNSGSSIRNFSTLNPRQASTNKSGGYYNNGRIQNTQTVIEESIVPFDENGGGGMFPFDENGILSTGEHDAPYTDYYNSSVKPNYVQHSTINGFSTIDEEFQNALGITDGYDHEFPQSVAASKTSPLTYTDLDSVVVDRSPSTELSKFALGEVCDKSIIKAKMKMNVEQVQGGEKRTQCRGCDRKFSRRDQLASHEERHIVNSTRIYFCHRCVDKTELITCKSLYVTHCINVHAIEDDVVEFFYFCDKEDCNKSYKVREDFINHIKSHWKIAESNNCNVCDKVFAEKQHLVTHENEAHKKNAVFYDCSFCYKGFGNESDFSHHLLFHKVKIPEELKHHCDKCGKFFETETRFRRHNYSVHIRVRSKKKSKSKPIMDIESHEDDSIIQNDDDDESSTVPDQPDFPCEECGKSYSTDEKLKKHVKKHHDNGKSKRSRKDLEDDPSSDDDLLDAGQVDADKEDDDYPDPTASSKQKRHRKSPGKTTTKNTFVGLGKTCPLCPLKFRLALELRRHMMKSHRQEYLKRGQVHCIVCFNIFDSQEKLDDHYDEKHSRFKCHICNKQHQSTALLKQHMERHKAHPFVCKLCDQGFSSKNSLGQHITKIHKPKKPNGYEDEEPVSPANSLLSFQHDQDSVDLDSVDLFQI</sequence>
<protein>
    <submittedName>
        <fullName evidence="8">Zinc finger protein 84</fullName>
    </submittedName>
</protein>
<evidence type="ECO:0000256" key="3">
    <source>
        <dbReference type="ARBA" id="ARBA00022771"/>
    </source>
</evidence>
<feature type="region of interest" description="Disordered" evidence="6">
    <location>
        <begin position="129"/>
        <end position="154"/>
    </location>
</feature>
<dbReference type="GO" id="GO:0008270">
    <property type="term" value="F:zinc ion binding"/>
    <property type="evidence" value="ECO:0007669"/>
    <property type="project" value="UniProtKB-KW"/>
</dbReference>
<feature type="domain" description="C2H2-type" evidence="7">
    <location>
        <begin position="603"/>
        <end position="630"/>
    </location>
</feature>
<keyword evidence="3 5" id="KW-0863">Zinc-finger</keyword>
<organism evidence="8 9">
    <name type="scientific">Folsomia candida</name>
    <name type="common">Springtail</name>
    <dbReference type="NCBI Taxonomy" id="158441"/>
    <lineage>
        <taxon>Eukaryota</taxon>
        <taxon>Metazoa</taxon>
        <taxon>Ecdysozoa</taxon>
        <taxon>Arthropoda</taxon>
        <taxon>Hexapoda</taxon>
        <taxon>Collembola</taxon>
        <taxon>Entomobryomorpha</taxon>
        <taxon>Isotomoidea</taxon>
        <taxon>Isotomidae</taxon>
        <taxon>Proisotominae</taxon>
        <taxon>Folsomia</taxon>
    </lineage>
</organism>
<reference evidence="8 9" key="1">
    <citation type="submission" date="2015-12" db="EMBL/GenBank/DDBJ databases">
        <title>The genome of Folsomia candida.</title>
        <authorList>
            <person name="Faddeeva A."/>
            <person name="Derks M.F."/>
            <person name="Anvar Y."/>
            <person name="Smit S."/>
            <person name="Van Straalen N."/>
            <person name="Roelofs D."/>
        </authorList>
    </citation>
    <scope>NUCLEOTIDE SEQUENCE [LARGE SCALE GENOMIC DNA]</scope>
    <source>
        <strain evidence="8 9">VU population</strain>
        <tissue evidence="8">Whole body</tissue>
    </source>
</reference>
<dbReference type="Gene3D" id="3.30.160.60">
    <property type="entry name" value="Classic Zinc Finger"/>
    <property type="match status" value="4"/>
</dbReference>
<dbReference type="SMART" id="SM00355">
    <property type="entry name" value="ZnF_C2H2"/>
    <property type="match status" value="10"/>
</dbReference>
<keyword evidence="2" id="KW-0677">Repeat</keyword>
<dbReference type="SUPFAM" id="SSF57667">
    <property type="entry name" value="beta-beta-alpha zinc fingers"/>
    <property type="match status" value="3"/>
</dbReference>
<dbReference type="InterPro" id="IPR013087">
    <property type="entry name" value="Znf_C2H2_type"/>
</dbReference>
<feature type="region of interest" description="Disordered" evidence="6">
    <location>
        <begin position="1"/>
        <end position="46"/>
    </location>
</feature>
<feature type="domain" description="C2H2-type" evidence="7">
    <location>
        <begin position="635"/>
        <end position="663"/>
    </location>
</feature>
<evidence type="ECO:0000256" key="1">
    <source>
        <dbReference type="ARBA" id="ARBA00022723"/>
    </source>
</evidence>
<evidence type="ECO:0000313" key="8">
    <source>
        <dbReference type="EMBL" id="OXA57081.1"/>
    </source>
</evidence>
<dbReference type="AlphaFoldDB" id="A0A226EK05"/>